<sequence length="704" mass="79350">MKKFVISFLGILALSLPANAGFKEHFDLAQQYLSNYQYSSAISEFKNALKINYMDNSARIGLVNSYLARGTYHANTEKNYDKAADDYRSALFYLSMYPNANSVKNSAHAITQVSGNLEKCLEVTNFDKNPQSRFNKAKQLRAQGDFAAAAYEFSQSLGSKELVKDSFQQIGDIMKLFGNDPKSAEYYRKAVAAAPNDIPLRLSYAKVLDKLGSEELAVEEYNFILTRSIDNKEVLYSLERIYKKKLEENPKDADTIANLGAILQKQGKLEDALSYYQKAESIDPSNINTRLNVGTLYQQKGDYKTAVVAYDSVLILYPDNVQANLYKAQSLAALGDNKAAQTYFKKVLSIEPDNEIALNEMFSSAKASMTPLQYVDYVKKNANSSAAAEILYSYALDLHRQNKLEDAISVYSEITKASNNPEVFVNLAIAQGQMKNYDGALTTLSSAKSKFPNNSQINDAIKNLQNENIASKFDKAAEYFNNKDYQAAIAEYQKVQPPTADSMLGIASAYQNLENRAKAIEYYQKALSLKPTDSDIAYYIGVLYAEDENNTAAEEYLKKSLALNKNNQKASDYLKSLQQQNNANMLNEAIALYDSQKYDESLNMLNKLLIADPMNAYGYYYRGMIYDTKENKLEAVNNFKNSLKYGSGEDLNIVNYLIAVDLDSLEKYKEAYGYYQKYSFSNAPEDEYKQYAKARLEELKQYAK</sequence>
<keyword evidence="1" id="KW-0677">Repeat</keyword>
<dbReference type="InterPro" id="IPR011990">
    <property type="entry name" value="TPR-like_helical_dom_sf"/>
</dbReference>
<dbReference type="Pfam" id="PF13181">
    <property type="entry name" value="TPR_8"/>
    <property type="match status" value="1"/>
</dbReference>
<dbReference type="InterPro" id="IPR006597">
    <property type="entry name" value="Sel1-like"/>
</dbReference>
<dbReference type="Pfam" id="PF14559">
    <property type="entry name" value="TPR_19"/>
    <property type="match status" value="1"/>
</dbReference>
<organism evidence="5 6">
    <name type="scientific">Candidatus Scatenecus faecavium</name>
    <dbReference type="NCBI Taxonomy" id="2840915"/>
    <lineage>
        <taxon>Bacteria</taxon>
        <taxon>Candidatus Scatenecus</taxon>
    </lineage>
</organism>
<dbReference type="SMART" id="SM00028">
    <property type="entry name" value="TPR"/>
    <property type="match status" value="12"/>
</dbReference>
<dbReference type="InterPro" id="IPR011716">
    <property type="entry name" value="TPR-3"/>
</dbReference>
<reference evidence="5" key="1">
    <citation type="submission" date="2020-10" db="EMBL/GenBank/DDBJ databases">
        <authorList>
            <person name="Gilroy R."/>
        </authorList>
    </citation>
    <scope>NUCLEOTIDE SEQUENCE</scope>
    <source>
        <strain evidence="5">CHK152-2994</strain>
    </source>
</reference>
<dbReference type="SUPFAM" id="SSF48452">
    <property type="entry name" value="TPR-like"/>
    <property type="match status" value="3"/>
</dbReference>
<keyword evidence="2 3" id="KW-0802">TPR repeat</keyword>
<dbReference type="InterPro" id="IPR019734">
    <property type="entry name" value="TPR_rpt"/>
</dbReference>
<name>A0A9D1FXI0_9BACT</name>
<dbReference type="PANTHER" id="PTHR44943:SF8">
    <property type="entry name" value="TPR REPEAT-CONTAINING PROTEIN MJ0263"/>
    <property type="match status" value="1"/>
</dbReference>
<feature type="repeat" description="TPR" evidence="3">
    <location>
        <begin position="287"/>
        <end position="320"/>
    </location>
</feature>
<feature type="signal peptide" evidence="4">
    <location>
        <begin position="1"/>
        <end position="20"/>
    </location>
</feature>
<reference evidence="5" key="2">
    <citation type="journal article" date="2021" name="PeerJ">
        <title>Extensive microbial diversity within the chicken gut microbiome revealed by metagenomics and culture.</title>
        <authorList>
            <person name="Gilroy R."/>
            <person name="Ravi A."/>
            <person name="Getino M."/>
            <person name="Pursley I."/>
            <person name="Horton D.L."/>
            <person name="Alikhan N.F."/>
            <person name="Baker D."/>
            <person name="Gharbi K."/>
            <person name="Hall N."/>
            <person name="Watson M."/>
            <person name="Adriaenssens E.M."/>
            <person name="Foster-Nyarko E."/>
            <person name="Jarju S."/>
            <person name="Secka A."/>
            <person name="Antonio M."/>
            <person name="Oren A."/>
            <person name="Chaudhuri R.R."/>
            <person name="La Ragione R."/>
            <person name="Hildebrand F."/>
            <person name="Pallen M.J."/>
        </authorList>
    </citation>
    <scope>NUCLEOTIDE SEQUENCE</scope>
    <source>
        <strain evidence="5">CHK152-2994</strain>
    </source>
</reference>
<evidence type="ECO:0000313" key="5">
    <source>
        <dbReference type="EMBL" id="HIS83236.1"/>
    </source>
</evidence>
<feature type="repeat" description="TPR" evidence="3">
    <location>
        <begin position="321"/>
        <end position="354"/>
    </location>
</feature>
<dbReference type="PROSITE" id="PS50005">
    <property type="entry name" value="TPR"/>
    <property type="match status" value="5"/>
</dbReference>
<evidence type="ECO:0000256" key="3">
    <source>
        <dbReference type="PROSITE-ProRule" id="PRU00339"/>
    </source>
</evidence>
<dbReference type="Gene3D" id="1.25.40.10">
    <property type="entry name" value="Tetratricopeptide repeat domain"/>
    <property type="match status" value="6"/>
</dbReference>
<protein>
    <submittedName>
        <fullName evidence="5">Tetratricopeptide repeat protein</fullName>
    </submittedName>
</protein>
<dbReference type="Pfam" id="PF13432">
    <property type="entry name" value="TPR_16"/>
    <property type="match status" value="1"/>
</dbReference>
<proteinExistence type="predicted"/>
<dbReference type="EMBL" id="DVJO01000142">
    <property type="protein sequence ID" value="HIS83236.1"/>
    <property type="molecule type" value="Genomic_DNA"/>
</dbReference>
<evidence type="ECO:0000256" key="1">
    <source>
        <dbReference type="ARBA" id="ARBA00022737"/>
    </source>
</evidence>
<evidence type="ECO:0000256" key="2">
    <source>
        <dbReference type="ARBA" id="ARBA00022803"/>
    </source>
</evidence>
<dbReference type="Proteomes" id="UP000824139">
    <property type="component" value="Unassembled WGS sequence"/>
</dbReference>
<keyword evidence="4" id="KW-0732">Signal</keyword>
<feature type="repeat" description="TPR" evidence="3">
    <location>
        <begin position="253"/>
        <end position="286"/>
    </location>
</feature>
<dbReference type="Pfam" id="PF13174">
    <property type="entry name" value="TPR_6"/>
    <property type="match status" value="1"/>
</dbReference>
<feature type="repeat" description="TPR" evidence="3">
    <location>
        <begin position="500"/>
        <end position="533"/>
    </location>
</feature>
<feature type="repeat" description="TPR" evidence="3">
    <location>
        <begin position="534"/>
        <end position="567"/>
    </location>
</feature>
<dbReference type="AlphaFoldDB" id="A0A9D1FXI0"/>
<evidence type="ECO:0000313" key="6">
    <source>
        <dbReference type="Proteomes" id="UP000824139"/>
    </source>
</evidence>
<comment type="caution">
    <text evidence="5">The sequence shown here is derived from an EMBL/GenBank/DDBJ whole genome shotgun (WGS) entry which is preliminary data.</text>
</comment>
<dbReference type="InterPro" id="IPR051685">
    <property type="entry name" value="Ycf3/AcsC/BcsC/TPR_MFPF"/>
</dbReference>
<dbReference type="PANTHER" id="PTHR44943">
    <property type="entry name" value="CELLULOSE SYNTHASE OPERON PROTEIN C"/>
    <property type="match status" value="1"/>
</dbReference>
<dbReference type="Pfam" id="PF07720">
    <property type="entry name" value="TPR_3"/>
    <property type="match status" value="1"/>
</dbReference>
<gene>
    <name evidence="5" type="ORF">IAD41_06505</name>
</gene>
<feature type="chain" id="PRO_5038393417" evidence="4">
    <location>
        <begin position="21"/>
        <end position="704"/>
    </location>
</feature>
<evidence type="ECO:0000256" key="4">
    <source>
        <dbReference type="SAM" id="SignalP"/>
    </source>
</evidence>
<dbReference type="PROSITE" id="PS50293">
    <property type="entry name" value="TPR_REGION"/>
    <property type="match status" value="2"/>
</dbReference>
<dbReference type="SMART" id="SM00671">
    <property type="entry name" value="SEL1"/>
    <property type="match status" value="4"/>
</dbReference>
<accession>A0A9D1FXI0</accession>
<dbReference type="Pfam" id="PF00515">
    <property type="entry name" value="TPR_1"/>
    <property type="match status" value="1"/>
</dbReference>